<organism evidence="3 4">
    <name type="scientific">Plectus sambesii</name>
    <dbReference type="NCBI Taxonomy" id="2011161"/>
    <lineage>
        <taxon>Eukaryota</taxon>
        <taxon>Metazoa</taxon>
        <taxon>Ecdysozoa</taxon>
        <taxon>Nematoda</taxon>
        <taxon>Chromadorea</taxon>
        <taxon>Plectida</taxon>
        <taxon>Plectina</taxon>
        <taxon>Plectoidea</taxon>
        <taxon>Plectidae</taxon>
        <taxon>Plectus</taxon>
    </lineage>
</organism>
<protein>
    <submittedName>
        <fullName evidence="4">Uncharacterized protein</fullName>
    </submittedName>
</protein>
<accession>A0A914X6X2</accession>
<dbReference type="AlphaFoldDB" id="A0A914X6X2"/>
<keyword evidence="3" id="KW-1185">Reference proteome</keyword>
<feature type="region of interest" description="Disordered" evidence="1">
    <location>
        <begin position="1"/>
        <end position="28"/>
    </location>
</feature>
<dbReference type="WBParaSite" id="PSAMB.scaffold6770size8820.g29082.t1">
    <property type="protein sequence ID" value="PSAMB.scaffold6770size8820.g29082.t1"/>
    <property type="gene ID" value="PSAMB.scaffold6770size8820.g29082"/>
</dbReference>
<reference evidence="4" key="1">
    <citation type="submission" date="2022-11" db="UniProtKB">
        <authorList>
            <consortium name="WormBaseParasite"/>
        </authorList>
    </citation>
    <scope>IDENTIFICATION</scope>
</reference>
<evidence type="ECO:0000256" key="2">
    <source>
        <dbReference type="SAM" id="Phobius"/>
    </source>
</evidence>
<evidence type="ECO:0000313" key="4">
    <source>
        <dbReference type="WBParaSite" id="PSAMB.scaffold6770size8820.g29082.t1"/>
    </source>
</evidence>
<name>A0A914X6X2_9BILA</name>
<evidence type="ECO:0000256" key="1">
    <source>
        <dbReference type="SAM" id="MobiDB-lite"/>
    </source>
</evidence>
<keyword evidence="2" id="KW-1133">Transmembrane helix</keyword>
<keyword evidence="2" id="KW-0472">Membrane</keyword>
<feature type="transmembrane region" description="Helical" evidence="2">
    <location>
        <begin position="108"/>
        <end position="130"/>
    </location>
</feature>
<keyword evidence="2" id="KW-0812">Transmembrane</keyword>
<sequence length="306" mass="35045">MNKECSEYSVDDSEKKEDSINSNEMLLNDNDEYQAGDVSIQMLRTEKASPHELKYSLFHFDNEDVNKETSESLGTKSLEFGTFAPPSGEVRQTENHEIRKQKKVKRRILVSVGLLAVVMIAMVTTSVVTLPHAALLETRNVTSNRISSFLEPPFMLENTSLPELYELVIKYRINAELGDADAQYRLGLMHKSGREVLLNKDLHLRNIAWALCIETDLVCHNQTEKLLNGTENQRNKDMHVRNTTWDTYTKMDKVCLNRTGKVYLSQMKKLSNGIEKQQNKDMHVLNLIWDLCTGMGKVHLNLTKKL</sequence>
<evidence type="ECO:0000313" key="3">
    <source>
        <dbReference type="Proteomes" id="UP000887566"/>
    </source>
</evidence>
<dbReference type="Proteomes" id="UP000887566">
    <property type="component" value="Unplaced"/>
</dbReference>
<feature type="compositionally biased region" description="Basic and acidic residues" evidence="1">
    <location>
        <begin position="1"/>
        <end position="19"/>
    </location>
</feature>
<proteinExistence type="predicted"/>